<dbReference type="OrthoDB" id="2985014at2759"/>
<dbReference type="PROSITE" id="PS50850">
    <property type="entry name" value="MFS"/>
    <property type="match status" value="1"/>
</dbReference>
<evidence type="ECO:0000259" key="7">
    <source>
        <dbReference type="PROSITE" id="PS50850"/>
    </source>
</evidence>
<dbReference type="RefSeq" id="XP_043013480.1">
    <property type="nucleotide sequence ID" value="XM_043148878.1"/>
</dbReference>
<feature type="transmembrane region" description="Helical" evidence="6">
    <location>
        <begin position="176"/>
        <end position="196"/>
    </location>
</feature>
<dbReference type="FunFam" id="1.20.1250.20:FF:000013">
    <property type="entry name" value="MFS general substrate transporter"/>
    <property type="match status" value="1"/>
</dbReference>
<name>A0A9P7UYL9_9AGAR</name>
<accession>A0A9P7UYL9</accession>
<comment type="caution">
    <text evidence="8">The sequence shown here is derived from an EMBL/GenBank/DDBJ whole genome shotgun (WGS) entry which is preliminary data.</text>
</comment>
<proteinExistence type="predicted"/>
<dbReference type="InterPro" id="IPR011701">
    <property type="entry name" value="MFS"/>
</dbReference>
<dbReference type="KEGG" id="more:E1B28_004404"/>
<dbReference type="InterPro" id="IPR020846">
    <property type="entry name" value="MFS_dom"/>
</dbReference>
<protein>
    <recommendedName>
        <fullName evidence="7">Major facilitator superfamily (MFS) profile domain-containing protein</fullName>
    </recommendedName>
</protein>
<keyword evidence="9" id="KW-1185">Reference proteome</keyword>
<dbReference type="PANTHER" id="PTHR43791:SF6">
    <property type="entry name" value="TRANSPORTER, PUTATIVE (AFU_ORTHOLOGUE AFUA_1G16690)-RELATED"/>
    <property type="match status" value="1"/>
</dbReference>
<dbReference type="Gene3D" id="1.20.1250.20">
    <property type="entry name" value="MFS general substrate transporter like domains"/>
    <property type="match status" value="1"/>
</dbReference>
<evidence type="ECO:0000256" key="4">
    <source>
        <dbReference type="ARBA" id="ARBA00022989"/>
    </source>
</evidence>
<dbReference type="PANTHER" id="PTHR43791">
    <property type="entry name" value="PERMEASE-RELATED"/>
    <property type="match status" value="1"/>
</dbReference>
<keyword evidence="4 6" id="KW-1133">Transmembrane helix</keyword>
<feature type="transmembrane region" description="Helical" evidence="6">
    <location>
        <begin position="144"/>
        <end position="164"/>
    </location>
</feature>
<evidence type="ECO:0000313" key="8">
    <source>
        <dbReference type="EMBL" id="KAG7097010.1"/>
    </source>
</evidence>
<dbReference type="AlphaFoldDB" id="A0A9P7UYL9"/>
<dbReference type="Pfam" id="PF07690">
    <property type="entry name" value="MFS_1"/>
    <property type="match status" value="1"/>
</dbReference>
<evidence type="ECO:0000256" key="1">
    <source>
        <dbReference type="ARBA" id="ARBA00004141"/>
    </source>
</evidence>
<dbReference type="InterPro" id="IPR036259">
    <property type="entry name" value="MFS_trans_sf"/>
</dbReference>
<feature type="domain" description="Major facilitator superfamily (MFS) profile" evidence="7">
    <location>
        <begin position="1"/>
        <end position="293"/>
    </location>
</feature>
<dbReference type="Proteomes" id="UP001049176">
    <property type="component" value="Chromosome 2"/>
</dbReference>
<feature type="transmembrane region" description="Helical" evidence="6">
    <location>
        <begin position="202"/>
        <end position="222"/>
    </location>
</feature>
<comment type="subcellular location">
    <subcellularLocation>
        <location evidence="1">Membrane</location>
        <topology evidence="1">Multi-pass membrane protein</topology>
    </subcellularLocation>
</comment>
<evidence type="ECO:0000256" key="6">
    <source>
        <dbReference type="SAM" id="Phobius"/>
    </source>
</evidence>
<feature type="transmembrane region" description="Helical" evidence="6">
    <location>
        <begin position="112"/>
        <end position="132"/>
    </location>
</feature>
<keyword evidence="2" id="KW-0813">Transport</keyword>
<feature type="transmembrane region" description="Helical" evidence="6">
    <location>
        <begin position="267"/>
        <end position="288"/>
    </location>
</feature>
<evidence type="ECO:0000313" key="9">
    <source>
        <dbReference type="Proteomes" id="UP001049176"/>
    </source>
</evidence>
<evidence type="ECO:0000256" key="3">
    <source>
        <dbReference type="ARBA" id="ARBA00022692"/>
    </source>
</evidence>
<evidence type="ECO:0000256" key="2">
    <source>
        <dbReference type="ARBA" id="ARBA00022448"/>
    </source>
</evidence>
<keyword evidence="5 6" id="KW-0472">Membrane</keyword>
<dbReference type="SUPFAM" id="SSF103473">
    <property type="entry name" value="MFS general substrate transporter"/>
    <property type="match status" value="1"/>
</dbReference>
<dbReference type="GO" id="GO:0016020">
    <property type="term" value="C:membrane"/>
    <property type="evidence" value="ECO:0007669"/>
    <property type="project" value="UniProtKB-SubCell"/>
</dbReference>
<dbReference type="EMBL" id="CM032182">
    <property type="protein sequence ID" value="KAG7097010.1"/>
    <property type="molecule type" value="Genomic_DNA"/>
</dbReference>
<feature type="transmembrane region" description="Helical" evidence="6">
    <location>
        <begin position="40"/>
        <end position="60"/>
    </location>
</feature>
<dbReference type="GeneID" id="66073480"/>
<dbReference type="GO" id="GO:0022857">
    <property type="term" value="F:transmembrane transporter activity"/>
    <property type="evidence" value="ECO:0007669"/>
    <property type="project" value="InterPro"/>
</dbReference>
<reference evidence="8" key="1">
    <citation type="journal article" date="2021" name="Genome Biol. Evol.">
        <title>The assembled and annotated genome of the fairy-ring fungus Marasmius oreades.</title>
        <authorList>
            <person name="Hiltunen M."/>
            <person name="Ament-Velasquez S.L."/>
            <person name="Johannesson H."/>
        </authorList>
    </citation>
    <scope>NUCLEOTIDE SEQUENCE</scope>
    <source>
        <strain evidence="8">03SP1</strain>
    </source>
</reference>
<keyword evidence="3 6" id="KW-0812">Transmembrane</keyword>
<evidence type="ECO:0000256" key="5">
    <source>
        <dbReference type="ARBA" id="ARBA00023136"/>
    </source>
</evidence>
<gene>
    <name evidence="8" type="ORF">E1B28_004404</name>
</gene>
<organism evidence="8 9">
    <name type="scientific">Marasmius oreades</name>
    <name type="common">fairy-ring Marasmius</name>
    <dbReference type="NCBI Taxonomy" id="181124"/>
    <lineage>
        <taxon>Eukaryota</taxon>
        <taxon>Fungi</taxon>
        <taxon>Dikarya</taxon>
        <taxon>Basidiomycota</taxon>
        <taxon>Agaricomycotina</taxon>
        <taxon>Agaricomycetes</taxon>
        <taxon>Agaricomycetidae</taxon>
        <taxon>Agaricales</taxon>
        <taxon>Marasmiineae</taxon>
        <taxon>Marasmiaceae</taxon>
        <taxon>Marasmius</taxon>
    </lineage>
</organism>
<sequence>MLHYLIIAFVLFTYLVPSGALIASGILSMGDTLGHAAWRWLFYIEGAITIAIAVIAMFILPDFPESSKWLSPLERKLAMQRMKEDVGVGDSNETEPSGRTSGLWLCLTDWRVWWFALALTSIVVALSFNAFFPTLTDTLGYSKTISLLLCAPPWGFATIVSFIISRHSDKTGERFYHIAFPFTFGIVGFIIAISTMNTAARYVALFLMAQTYAGFIVMLAWISNTFIRPPSKRAVALAFINAFSQLGNVAGSYVWPKMWDPTYRNSYAITISTAGLSIVLCFVMKLHLVSLNKKLEEEENDAEKGVEVTKGFRYLT</sequence>